<comment type="caution">
    <text evidence="1">The sequence shown here is derived from an EMBL/GenBank/DDBJ whole genome shotgun (WGS) entry which is preliminary data.</text>
</comment>
<gene>
    <name evidence="1" type="ORF">S03H2_56163</name>
</gene>
<proteinExistence type="predicted"/>
<organism evidence="1">
    <name type="scientific">marine sediment metagenome</name>
    <dbReference type="NCBI Taxonomy" id="412755"/>
    <lineage>
        <taxon>unclassified sequences</taxon>
        <taxon>metagenomes</taxon>
        <taxon>ecological metagenomes</taxon>
    </lineage>
</organism>
<sequence>MTGLYVDLLDRLVEMGIYLDTQDTIRDSLRRTFRAYGLEPFTDKGAEAEKVPEDESAPG</sequence>
<accession>X1IW40</accession>
<dbReference type="AlphaFoldDB" id="X1IW40"/>
<dbReference type="EMBL" id="BARU01035922">
    <property type="protein sequence ID" value="GAH85937.1"/>
    <property type="molecule type" value="Genomic_DNA"/>
</dbReference>
<name>X1IW40_9ZZZZ</name>
<reference evidence="1" key="1">
    <citation type="journal article" date="2014" name="Front. Microbiol.">
        <title>High frequency of phylogenetically diverse reductive dehalogenase-homologous genes in deep subseafloor sedimentary metagenomes.</title>
        <authorList>
            <person name="Kawai M."/>
            <person name="Futagami T."/>
            <person name="Toyoda A."/>
            <person name="Takaki Y."/>
            <person name="Nishi S."/>
            <person name="Hori S."/>
            <person name="Arai W."/>
            <person name="Tsubouchi T."/>
            <person name="Morono Y."/>
            <person name="Uchiyama I."/>
            <person name="Ito T."/>
            <person name="Fujiyama A."/>
            <person name="Inagaki F."/>
            <person name="Takami H."/>
        </authorList>
    </citation>
    <scope>NUCLEOTIDE SEQUENCE</scope>
    <source>
        <strain evidence="1">Expedition CK06-06</strain>
    </source>
</reference>
<protein>
    <submittedName>
        <fullName evidence="1">Uncharacterized protein</fullName>
    </submittedName>
</protein>
<evidence type="ECO:0000313" key="1">
    <source>
        <dbReference type="EMBL" id="GAH85937.1"/>
    </source>
</evidence>